<name>A0ABS2PAP4_9BACL</name>
<dbReference type="Gene3D" id="1.20.120.450">
    <property type="entry name" value="dinb family like domain"/>
    <property type="match status" value="1"/>
</dbReference>
<organism evidence="1 2">
    <name type="scientific">Geomicrobium sediminis</name>
    <dbReference type="NCBI Taxonomy" id="1347788"/>
    <lineage>
        <taxon>Bacteria</taxon>
        <taxon>Bacillati</taxon>
        <taxon>Bacillota</taxon>
        <taxon>Bacilli</taxon>
        <taxon>Bacillales</taxon>
        <taxon>Geomicrobium</taxon>
    </lineage>
</organism>
<reference evidence="1 2" key="1">
    <citation type="submission" date="2021-01" db="EMBL/GenBank/DDBJ databases">
        <title>Genomic Encyclopedia of Type Strains, Phase IV (KMG-IV): sequencing the most valuable type-strain genomes for metagenomic binning, comparative biology and taxonomic classification.</title>
        <authorList>
            <person name="Goeker M."/>
        </authorList>
    </citation>
    <scope>NUCLEOTIDE SEQUENCE [LARGE SCALE GENOMIC DNA]</scope>
    <source>
        <strain evidence="1 2">DSM 25540</strain>
    </source>
</reference>
<dbReference type="Proteomes" id="UP000741863">
    <property type="component" value="Unassembled WGS sequence"/>
</dbReference>
<protein>
    <recommendedName>
        <fullName evidence="3">DUF664 domain-containing protein</fullName>
    </recommendedName>
</protein>
<evidence type="ECO:0000313" key="2">
    <source>
        <dbReference type="Proteomes" id="UP000741863"/>
    </source>
</evidence>
<dbReference type="RefSeq" id="WP_338028766.1">
    <property type="nucleotide sequence ID" value="NZ_JAFBEC010000003.1"/>
</dbReference>
<dbReference type="SUPFAM" id="SSF109854">
    <property type="entry name" value="DinB/YfiT-like putative metalloenzymes"/>
    <property type="match status" value="1"/>
</dbReference>
<sequence>MFNPKFHSKEGYDQAIGELVYMLELTRTMTEFELAELTTNELDFLHDQNSNSIGMLLSHMASIEYLHQVMSFEDRMFNEQEEKEWTAALQMGEQGRTEIHSND</sequence>
<gene>
    <name evidence="1" type="ORF">JOD17_001460</name>
</gene>
<evidence type="ECO:0000313" key="1">
    <source>
        <dbReference type="EMBL" id="MBM7632367.1"/>
    </source>
</evidence>
<evidence type="ECO:0008006" key="3">
    <source>
        <dbReference type="Google" id="ProtNLM"/>
    </source>
</evidence>
<keyword evidence="2" id="KW-1185">Reference proteome</keyword>
<proteinExistence type="predicted"/>
<dbReference type="InterPro" id="IPR034660">
    <property type="entry name" value="DinB/YfiT-like"/>
</dbReference>
<comment type="caution">
    <text evidence="1">The sequence shown here is derived from an EMBL/GenBank/DDBJ whole genome shotgun (WGS) entry which is preliminary data.</text>
</comment>
<accession>A0ABS2PAP4</accession>
<dbReference type="EMBL" id="JAFBEC010000003">
    <property type="protein sequence ID" value="MBM7632367.1"/>
    <property type="molecule type" value="Genomic_DNA"/>
</dbReference>